<reference evidence="6" key="1">
    <citation type="submission" date="2020-10" db="EMBL/GenBank/DDBJ databases">
        <title>Taxonomic study of unclassified bacteria belonging to the class Ktedonobacteria.</title>
        <authorList>
            <person name="Yabe S."/>
            <person name="Wang C.M."/>
            <person name="Zheng Y."/>
            <person name="Sakai Y."/>
            <person name="Cavaletti L."/>
            <person name="Monciardini P."/>
            <person name="Donadio S."/>
        </authorList>
    </citation>
    <scope>NUCLEOTIDE SEQUENCE</scope>
    <source>
        <strain evidence="6">SOSP1-1</strain>
    </source>
</reference>
<dbReference type="PROSITE" id="PS51683">
    <property type="entry name" value="SAM_OMT_II"/>
    <property type="match status" value="1"/>
</dbReference>
<dbReference type="InterPro" id="IPR036390">
    <property type="entry name" value="WH_DNA-bd_sf"/>
</dbReference>
<dbReference type="Proteomes" id="UP000612362">
    <property type="component" value="Unassembled WGS sequence"/>
</dbReference>
<dbReference type="AlphaFoldDB" id="A0A8J3I7F8"/>
<accession>A0A8J3I7F8</accession>
<organism evidence="6 7">
    <name type="scientific">Ktedonospora formicarum</name>
    <dbReference type="NCBI Taxonomy" id="2778364"/>
    <lineage>
        <taxon>Bacteria</taxon>
        <taxon>Bacillati</taxon>
        <taxon>Chloroflexota</taxon>
        <taxon>Ktedonobacteria</taxon>
        <taxon>Ktedonobacterales</taxon>
        <taxon>Ktedonobacteraceae</taxon>
        <taxon>Ktedonospora</taxon>
    </lineage>
</organism>
<feature type="domain" description="O-methyltransferase C-terminal" evidence="4">
    <location>
        <begin position="111"/>
        <end position="314"/>
    </location>
</feature>
<protein>
    <submittedName>
        <fullName evidence="6">Methyltransferase</fullName>
    </submittedName>
</protein>
<dbReference type="InterPro" id="IPR036388">
    <property type="entry name" value="WH-like_DNA-bd_sf"/>
</dbReference>
<evidence type="ECO:0000313" key="6">
    <source>
        <dbReference type="EMBL" id="GHO48503.1"/>
    </source>
</evidence>
<evidence type="ECO:0000313" key="7">
    <source>
        <dbReference type="Proteomes" id="UP000612362"/>
    </source>
</evidence>
<dbReference type="Pfam" id="PF00891">
    <property type="entry name" value="Methyltransf_2"/>
    <property type="match status" value="1"/>
</dbReference>
<evidence type="ECO:0000256" key="1">
    <source>
        <dbReference type="ARBA" id="ARBA00022603"/>
    </source>
</evidence>
<gene>
    <name evidence="6" type="ORF">KSX_66660</name>
</gene>
<dbReference type="EMBL" id="BNJF01000004">
    <property type="protein sequence ID" value="GHO48503.1"/>
    <property type="molecule type" value="Genomic_DNA"/>
</dbReference>
<dbReference type="SUPFAM" id="SSF46785">
    <property type="entry name" value="Winged helix' DNA-binding domain"/>
    <property type="match status" value="1"/>
</dbReference>
<dbReference type="GO" id="GO:0046983">
    <property type="term" value="F:protein dimerization activity"/>
    <property type="evidence" value="ECO:0007669"/>
    <property type="project" value="InterPro"/>
</dbReference>
<dbReference type="SUPFAM" id="SSF53335">
    <property type="entry name" value="S-adenosyl-L-methionine-dependent methyltransferases"/>
    <property type="match status" value="1"/>
</dbReference>
<dbReference type="InterPro" id="IPR029063">
    <property type="entry name" value="SAM-dependent_MTases_sf"/>
</dbReference>
<dbReference type="Pfam" id="PF08100">
    <property type="entry name" value="Dimerisation"/>
    <property type="match status" value="1"/>
</dbReference>
<dbReference type="PANTHER" id="PTHR43712">
    <property type="entry name" value="PUTATIVE (AFU_ORTHOLOGUE AFUA_4G14580)-RELATED"/>
    <property type="match status" value="1"/>
</dbReference>
<dbReference type="InterPro" id="IPR001077">
    <property type="entry name" value="COMT_C"/>
</dbReference>
<keyword evidence="7" id="KW-1185">Reference proteome</keyword>
<sequence>MTETDDQTPAESANLSALSDLCTPWCIHVVATLRIADHIAAGITAIKTLADKAECNADFLQRVLRHLVCKGVFVEPTPGQFALNEAARGLLGPTQQFLDLGGIGGRIAYAWGSLLSAVRTGAPAYHEIFGLPFWEDLQAHPDVAASFDALMGSAGHSTPNPEVLLTGDWEEVKTVVDVGGGTGALLAEILCAHPQIQGTLVDFPGTVARAGSILQEAGVSERVRTVGQSFFDPLPAGGDLYLLKSILNDWPDREAQLILSRCAEAARPSGRLMILGGVLPDGSVNSLLTPEIVLLGGKDRTLNEFRELAHQAGLKVQAVGQLPSGCFAVECHPM</sequence>
<keyword evidence="2" id="KW-0808">Transferase</keyword>
<dbReference type="Gene3D" id="1.10.287.1350">
    <property type="match status" value="1"/>
</dbReference>
<evidence type="ECO:0000256" key="2">
    <source>
        <dbReference type="ARBA" id="ARBA00022679"/>
    </source>
</evidence>
<evidence type="ECO:0000256" key="3">
    <source>
        <dbReference type="ARBA" id="ARBA00022691"/>
    </source>
</evidence>
<proteinExistence type="predicted"/>
<evidence type="ECO:0000259" key="5">
    <source>
        <dbReference type="Pfam" id="PF08100"/>
    </source>
</evidence>
<keyword evidence="1 6" id="KW-0489">Methyltransferase</keyword>
<dbReference type="PANTHER" id="PTHR43712:SF2">
    <property type="entry name" value="O-METHYLTRANSFERASE CICE"/>
    <property type="match status" value="1"/>
</dbReference>
<comment type="caution">
    <text evidence="6">The sequence shown here is derived from an EMBL/GenBank/DDBJ whole genome shotgun (WGS) entry which is preliminary data.</text>
</comment>
<dbReference type="GO" id="GO:0008171">
    <property type="term" value="F:O-methyltransferase activity"/>
    <property type="evidence" value="ECO:0007669"/>
    <property type="project" value="InterPro"/>
</dbReference>
<dbReference type="RefSeq" id="WP_220197708.1">
    <property type="nucleotide sequence ID" value="NZ_BNJF01000004.1"/>
</dbReference>
<name>A0A8J3I7F8_9CHLR</name>
<dbReference type="Gene3D" id="3.40.50.150">
    <property type="entry name" value="Vaccinia Virus protein VP39"/>
    <property type="match status" value="1"/>
</dbReference>
<dbReference type="InterPro" id="IPR012967">
    <property type="entry name" value="COMT_dimerisation"/>
</dbReference>
<dbReference type="PIRSF" id="PIRSF005739">
    <property type="entry name" value="O-mtase"/>
    <property type="match status" value="1"/>
</dbReference>
<dbReference type="Gene3D" id="1.10.10.10">
    <property type="entry name" value="Winged helix-like DNA-binding domain superfamily/Winged helix DNA-binding domain"/>
    <property type="match status" value="1"/>
</dbReference>
<feature type="domain" description="O-methyltransferase dimerisation" evidence="5">
    <location>
        <begin position="22"/>
        <end position="91"/>
    </location>
</feature>
<dbReference type="CDD" id="cd02440">
    <property type="entry name" value="AdoMet_MTases"/>
    <property type="match status" value="1"/>
</dbReference>
<keyword evidence="3" id="KW-0949">S-adenosyl-L-methionine</keyword>
<evidence type="ECO:0000259" key="4">
    <source>
        <dbReference type="Pfam" id="PF00891"/>
    </source>
</evidence>
<dbReference type="GO" id="GO:0032259">
    <property type="term" value="P:methylation"/>
    <property type="evidence" value="ECO:0007669"/>
    <property type="project" value="UniProtKB-KW"/>
</dbReference>
<dbReference type="InterPro" id="IPR016461">
    <property type="entry name" value="COMT-like"/>
</dbReference>